<feature type="signal peptide" evidence="1">
    <location>
        <begin position="1"/>
        <end position="18"/>
    </location>
</feature>
<gene>
    <name evidence="3" type="ORF">K0B96_15365</name>
</gene>
<dbReference type="EMBL" id="CP080507">
    <property type="protein sequence ID" value="QYM78663.1"/>
    <property type="molecule type" value="Genomic_DNA"/>
</dbReference>
<keyword evidence="4" id="KW-1185">Reference proteome</keyword>
<evidence type="ECO:0000259" key="2">
    <source>
        <dbReference type="Pfam" id="PF04366"/>
    </source>
</evidence>
<organism evidence="3 4">
    <name type="scientific">Horticoccus luteus</name>
    <dbReference type="NCBI Taxonomy" id="2862869"/>
    <lineage>
        <taxon>Bacteria</taxon>
        <taxon>Pseudomonadati</taxon>
        <taxon>Verrucomicrobiota</taxon>
        <taxon>Opitutia</taxon>
        <taxon>Opitutales</taxon>
        <taxon>Opitutaceae</taxon>
        <taxon>Horticoccus</taxon>
    </lineage>
</organism>
<dbReference type="KEGG" id="ole:K0B96_15365"/>
<dbReference type="InterPro" id="IPR007461">
    <property type="entry name" value="Ysc84_actin-binding"/>
</dbReference>
<dbReference type="InterPro" id="IPR051702">
    <property type="entry name" value="SH3_domain_YSC84-like"/>
</dbReference>
<dbReference type="Proteomes" id="UP000825051">
    <property type="component" value="Chromosome"/>
</dbReference>
<dbReference type="Pfam" id="PF04366">
    <property type="entry name" value="Ysc84"/>
    <property type="match status" value="1"/>
</dbReference>
<proteinExistence type="predicted"/>
<dbReference type="AlphaFoldDB" id="A0A8F9TVR7"/>
<protein>
    <submittedName>
        <fullName evidence="3">Lipid-binding SYLF domain-containing protein</fullName>
    </submittedName>
</protein>
<dbReference type="GO" id="GO:0035091">
    <property type="term" value="F:phosphatidylinositol binding"/>
    <property type="evidence" value="ECO:0007669"/>
    <property type="project" value="TreeGrafter"/>
</dbReference>
<reference evidence="3" key="1">
    <citation type="submission" date="2021-08" db="EMBL/GenBank/DDBJ databases">
        <title>Genome of a novel bacterium of the phylum Verrucomicrobia, Oleiharenicola sp. KSB-15.</title>
        <authorList>
            <person name="Chung J.-H."/>
            <person name="Ahn J.-H."/>
            <person name="Yoon Y."/>
            <person name="Kim D.-Y."/>
            <person name="An S.-H."/>
            <person name="Park I."/>
            <person name="Yeon J."/>
        </authorList>
    </citation>
    <scope>NUCLEOTIDE SEQUENCE</scope>
    <source>
        <strain evidence="3">KSB-15</strain>
    </source>
</reference>
<sequence>MKKLLIIVLALFATGALRAISRSECVTRVESCEAILREFMADPAYAVPANVLQSAHAIIIVNQFKGGFFIGVKDGYGVILVKKPSGQWSLPVLLDAGEASLGFQIGAKSVESVMIVTDDATPRLLFKERFNVGVDAKAVAGPRVAAAEHDNRPIVAAPVLVYTKSKGLYAGATLKAGYLTRDDPANFVLYHTTYTMPELLYSDWVQPVPEVQPLMDYVKQIAP</sequence>
<evidence type="ECO:0000313" key="3">
    <source>
        <dbReference type="EMBL" id="QYM78663.1"/>
    </source>
</evidence>
<dbReference type="CDD" id="cd11524">
    <property type="entry name" value="SYLF"/>
    <property type="match status" value="1"/>
</dbReference>
<evidence type="ECO:0000313" key="4">
    <source>
        <dbReference type="Proteomes" id="UP000825051"/>
    </source>
</evidence>
<feature type="chain" id="PRO_5034776806" evidence="1">
    <location>
        <begin position="19"/>
        <end position="223"/>
    </location>
</feature>
<accession>A0A8F9TVR7</accession>
<dbReference type="RefSeq" id="WP_220161767.1">
    <property type="nucleotide sequence ID" value="NZ_CP080507.1"/>
</dbReference>
<name>A0A8F9TVR7_9BACT</name>
<keyword evidence="1" id="KW-0732">Signal</keyword>
<evidence type="ECO:0000256" key="1">
    <source>
        <dbReference type="SAM" id="SignalP"/>
    </source>
</evidence>
<dbReference type="PANTHER" id="PTHR15629">
    <property type="entry name" value="SH3YL1 PROTEIN"/>
    <property type="match status" value="1"/>
</dbReference>
<dbReference type="PANTHER" id="PTHR15629:SF2">
    <property type="entry name" value="SH3 DOMAIN-CONTAINING YSC84-LIKE PROTEIN 1"/>
    <property type="match status" value="1"/>
</dbReference>
<feature type="domain" description="Ysc84 actin-binding" evidence="2">
    <location>
        <begin position="98"/>
        <end position="220"/>
    </location>
</feature>